<comment type="caution">
    <text evidence="1">The sequence shown here is derived from an EMBL/GenBank/DDBJ whole genome shotgun (WGS) entry which is preliminary data.</text>
</comment>
<organism evidence="1 2">
    <name type="scientific">Sphingobacterium spiritivorum ATCC 33861</name>
    <dbReference type="NCBI Taxonomy" id="525373"/>
    <lineage>
        <taxon>Bacteria</taxon>
        <taxon>Pseudomonadati</taxon>
        <taxon>Bacteroidota</taxon>
        <taxon>Sphingobacteriia</taxon>
        <taxon>Sphingobacteriales</taxon>
        <taxon>Sphingobacteriaceae</taxon>
        <taxon>Sphingobacterium</taxon>
    </lineage>
</organism>
<dbReference type="AlphaFoldDB" id="D7VN44"/>
<dbReference type="Proteomes" id="UP000006258">
    <property type="component" value="Unassembled WGS sequence"/>
</dbReference>
<evidence type="ECO:0000313" key="1">
    <source>
        <dbReference type="EMBL" id="EFK57341.1"/>
    </source>
</evidence>
<name>D7VN44_SPHSI</name>
<sequence length="185" mass="22147">MDWIDLVEVKHIMNIPLKEGDSFFKKQLYSYKFPRKPKAKTIIEVEHYEGNIIVISFYKDGAGTDKNRYKLRHNYPSILVLRILQSCLKIFLELNSDNSYTLVFNASDDVDDYKAFNHRMSSYTKFLEIYYPNYEEHCFYSGYMNLNTFYCHHKDNPNHEIARSFFEEYCEKVKAQFNNSEESSK</sequence>
<reference evidence="1" key="1">
    <citation type="submission" date="2010-07" db="EMBL/GenBank/DDBJ databases">
        <authorList>
            <person name="Muzny D."/>
            <person name="Qin X."/>
            <person name="Buhay C."/>
            <person name="Dugan-Rocha S."/>
            <person name="Ding Y."/>
            <person name="Chen G."/>
            <person name="Hawes A."/>
            <person name="Holder M."/>
            <person name="Jhangiani S."/>
            <person name="Johnson A."/>
            <person name="Khan Z."/>
            <person name="Li Z."/>
            <person name="Liu W."/>
            <person name="Liu X."/>
            <person name="Perez L."/>
            <person name="Shen H."/>
            <person name="Wang Q."/>
            <person name="Watt J."/>
            <person name="Xi L."/>
            <person name="Xin Y."/>
            <person name="Zhou J."/>
            <person name="Deng J."/>
            <person name="Jiang H."/>
            <person name="Liu Y."/>
            <person name="Qu J."/>
            <person name="Song X.-Z."/>
            <person name="Zhang L."/>
            <person name="Villasana D."/>
            <person name="Johnson A."/>
            <person name="Liu J."/>
            <person name="Liyanage D."/>
            <person name="Lorensuhewa L."/>
            <person name="Robinson T."/>
            <person name="Song A."/>
            <person name="Song B.-B."/>
            <person name="Dinh H."/>
            <person name="Thornton R."/>
            <person name="Coyle M."/>
            <person name="Francisco L."/>
            <person name="Jackson L."/>
            <person name="Javaid M."/>
            <person name="Korchina V."/>
            <person name="Kovar C."/>
            <person name="Mata R."/>
            <person name="Mathew T."/>
            <person name="Ngo R."/>
            <person name="Nguyen L."/>
            <person name="Nguyen N."/>
            <person name="Okwuonu G."/>
            <person name="Ongeri F."/>
            <person name="Pham C."/>
            <person name="Simmons D."/>
            <person name="Wilczek-Boney K."/>
            <person name="Hale W."/>
            <person name="Jakkamsetti A."/>
            <person name="Pham P."/>
            <person name="Ruth R."/>
            <person name="San Lucas F."/>
            <person name="Warren J."/>
            <person name="Zhang J."/>
            <person name="Zhao Z."/>
            <person name="Zhou C."/>
            <person name="Zhu D."/>
            <person name="Lee S."/>
            <person name="Bess C."/>
            <person name="Blankenburg K."/>
            <person name="Forbes L."/>
            <person name="Fu Q."/>
            <person name="Gubbala S."/>
            <person name="Hirani K."/>
            <person name="Jayaseelan J.C."/>
            <person name="Lara F."/>
            <person name="Munidasa M."/>
            <person name="Palculict T."/>
            <person name="Patil S."/>
            <person name="Pu L.-L."/>
            <person name="Saada N."/>
            <person name="Tang L."/>
            <person name="Weissenberger G."/>
            <person name="Zhu Y."/>
            <person name="Hemphill L."/>
            <person name="Shang Y."/>
            <person name="Youmans B."/>
            <person name="Ayvaz T."/>
            <person name="Ross M."/>
            <person name="Santibanez J."/>
            <person name="Aqrawi P."/>
            <person name="Gross S."/>
            <person name="Joshi V."/>
            <person name="Fowler G."/>
            <person name="Nazareth L."/>
            <person name="Reid J."/>
            <person name="Worley K."/>
            <person name="Petrosino J."/>
            <person name="Highlander S."/>
            <person name="Gibbs R."/>
        </authorList>
    </citation>
    <scope>NUCLEOTIDE SEQUENCE [LARGE SCALE GENOMIC DNA]</scope>
    <source>
        <strain evidence="1">ATCC 33861</strain>
    </source>
</reference>
<dbReference type="RefSeq" id="WP_002992951.1">
    <property type="nucleotide sequence ID" value="NZ_GL379770.1"/>
</dbReference>
<dbReference type="OrthoDB" id="1340039at2"/>
<accession>D7VN44</accession>
<dbReference type="GeneID" id="95427985"/>
<keyword evidence="2" id="KW-1185">Reference proteome</keyword>
<protein>
    <submittedName>
        <fullName evidence="1">Uncharacterized protein</fullName>
    </submittedName>
</protein>
<evidence type="ECO:0000313" key="2">
    <source>
        <dbReference type="Proteomes" id="UP000006258"/>
    </source>
</evidence>
<proteinExistence type="predicted"/>
<dbReference type="eggNOG" id="ENOG502ZSVT">
    <property type="taxonomic scope" value="Bacteria"/>
</dbReference>
<gene>
    <name evidence="1" type="ORF">HMPREF0766_12414</name>
</gene>
<dbReference type="HOGENOM" id="CLU_1460402_0_0_10"/>
<dbReference type="EMBL" id="ACHA02000011">
    <property type="protein sequence ID" value="EFK57341.1"/>
    <property type="molecule type" value="Genomic_DNA"/>
</dbReference>